<evidence type="ECO:0000313" key="6">
    <source>
        <dbReference type="EMBL" id="KAK9909273.1"/>
    </source>
</evidence>
<evidence type="ECO:0008006" key="8">
    <source>
        <dbReference type="Google" id="ProtNLM"/>
    </source>
</evidence>
<protein>
    <recommendedName>
        <fullName evidence="8">Endo-1,3(4)-beta-glucanase</fullName>
    </recommendedName>
</protein>
<organism evidence="6 7">
    <name type="scientific">Coccomyxa subellipsoidea</name>
    <dbReference type="NCBI Taxonomy" id="248742"/>
    <lineage>
        <taxon>Eukaryota</taxon>
        <taxon>Viridiplantae</taxon>
        <taxon>Chlorophyta</taxon>
        <taxon>core chlorophytes</taxon>
        <taxon>Trebouxiophyceae</taxon>
        <taxon>Trebouxiophyceae incertae sedis</taxon>
        <taxon>Coccomyxaceae</taxon>
        <taxon>Coccomyxa</taxon>
    </lineage>
</organism>
<sequence length="1162" mass="127622">MAGCLPLEGNNGTGNKVACSVLRLTELKQGTLLHPEEIIITVQPDLEVALRPSTGTISRLAPLSSRNFSFVPIDGKFGVNRTLPGFSALGDVSLRVRPATLQALTLPPVAYLQEYPIYTSLSTDTSDSEATVVEVPKRPWEIAAHNITGQFGMPPDAKIHLIRRYSQAWDKAGGLLVTYTLTNMDPFHTVEIGALGIPLVFQGRWDGLTLEEMAQLSTFTDMHLGADHGWVTVTRMTGRGPVLLLLPENGTSFEAWRSGREDAANAGPLWTPHIMLHSRSYQELEWSAGGEPWNPPSSQLVGPNSSFTFGFRLLTALSIRDRDATLLAAGKVVVHGVPGYTIATDMDAQLLVTLPEAIANISSLDVTPKGALYIGPAYQARLAGPWVVPLKGLLYGRCRLELHFSDGSSQAVHYFVLPPFKAHVDKFGVFMANKAWLGPDQGVDPFGRTHSVMPWDRDLQKHVMQDPRPFVVGLSDEAGAALNVALAVKARHSPSLEEAAKLDEYIQRTLWGVEVDIPFPVSLQDHATGGIRASFFWVPTPGTSEDPMPGYTYKPSSMSGWIWNRTRAVESLGRAYNYPHQTAVYHSMYRLAADYDLVPSQRPAVWYLQQAAATIKGMWSVAKWYTQFGLMAGTVFREVLCDLELEGLHEDAAVVRDIMYNRTAVGFVYSSTSACPALPAPPGPCDCRNGTSGHFLYSCRPWTDNNFPFGSEFAWDSTGQEEIYVWGKYFGKEDVAATALDAILAFMPNVPNWAYNGAALGIGDFSNNAKLTPYGGWERVLQHYRAGLNAIPLLEEYRSSPQGNVHLLLTGLGAVAGQLASLDLQGQPSMAFHGDPALMRHDPYSGDYGIGFFGHTHNAGAYLLYNQLGLDWLCFLCNLVVINQAMGAPILRMAQPGNAIVKLTLRDSYHQRIYIQPLGLYLIAEAGAFDSLHLDFGRQVANVSFKALGDSLTSKYRLRVETPGSAKMFGTATFRIRPFAATRLRTPILPSRSHIVPKASNTENDSYQKLEAPVRKEFPEGMQVGPDVKDRQTLADDYLKSDAANPDRQIFNSDVGFLEMMRFKGALPEVLNSRLAMLGFFWALIAENITGKNVFEQVKSQPVLVATTVVLITVASAIPFYKGVRRSGNSVFTPDAELWNGRLAMLGIVAVLINTWNRGSIF</sequence>
<evidence type="ECO:0000256" key="4">
    <source>
        <dbReference type="ARBA" id="ARBA00023136"/>
    </source>
</evidence>
<accession>A0ABR2YQG1</accession>
<comment type="subcellular location">
    <subcellularLocation>
        <location evidence="1">Membrane</location>
        <topology evidence="1">Multi-pass membrane protein</topology>
    </subcellularLocation>
</comment>
<evidence type="ECO:0000256" key="3">
    <source>
        <dbReference type="ARBA" id="ARBA00022989"/>
    </source>
</evidence>
<evidence type="ECO:0000313" key="7">
    <source>
        <dbReference type="Proteomes" id="UP001491310"/>
    </source>
</evidence>
<evidence type="ECO:0000256" key="5">
    <source>
        <dbReference type="SAM" id="Phobius"/>
    </source>
</evidence>
<dbReference type="InterPro" id="IPR043750">
    <property type="entry name" value="DUF5695"/>
</dbReference>
<proteinExistence type="predicted"/>
<evidence type="ECO:0000256" key="1">
    <source>
        <dbReference type="ARBA" id="ARBA00004141"/>
    </source>
</evidence>
<feature type="transmembrane region" description="Helical" evidence="5">
    <location>
        <begin position="1102"/>
        <end position="1121"/>
    </location>
</feature>
<evidence type="ECO:0000256" key="2">
    <source>
        <dbReference type="ARBA" id="ARBA00022692"/>
    </source>
</evidence>
<keyword evidence="3 5" id="KW-1133">Transmembrane helix</keyword>
<keyword evidence="4 5" id="KW-0472">Membrane</keyword>
<reference evidence="6 7" key="1">
    <citation type="journal article" date="2024" name="Nat. Commun.">
        <title>Phylogenomics reveals the evolutionary origins of lichenization in chlorophyte algae.</title>
        <authorList>
            <person name="Puginier C."/>
            <person name="Libourel C."/>
            <person name="Otte J."/>
            <person name="Skaloud P."/>
            <person name="Haon M."/>
            <person name="Grisel S."/>
            <person name="Petersen M."/>
            <person name="Berrin J.G."/>
            <person name="Delaux P.M."/>
            <person name="Dal Grande F."/>
            <person name="Keller J."/>
        </authorList>
    </citation>
    <scope>NUCLEOTIDE SEQUENCE [LARGE SCALE GENOMIC DNA]</scope>
    <source>
        <strain evidence="6 7">SAG 216-7</strain>
    </source>
</reference>
<dbReference type="Proteomes" id="UP001491310">
    <property type="component" value="Unassembled WGS sequence"/>
</dbReference>
<dbReference type="SUPFAM" id="SSF103511">
    <property type="entry name" value="Chlorophyll a-b binding protein"/>
    <property type="match status" value="1"/>
</dbReference>
<name>A0ABR2YQG1_9CHLO</name>
<dbReference type="Pfam" id="PF18951">
    <property type="entry name" value="DUF5695"/>
    <property type="match status" value="2"/>
</dbReference>
<feature type="transmembrane region" description="Helical" evidence="5">
    <location>
        <begin position="1071"/>
        <end position="1090"/>
    </location>
</feature>
<feature type="transmembrane region" description="Helical" evidence="5">
    <location>
        <begin position="1141"/>
        <end position="1157"/>
    </location>
</feature>
<gene>
    <name evidence="6" type="ORF">WJX75_009897</name>
</gene>
<keyword evidence="2 5" id="KW-0812">Transmembrane</keyword>
<keyword evidence="7" id="KW-1185">Reference proteome</keyword>
<dbReference type="EMBL" id="JALJOT010000007">
    <property type="protein sequence ID" value="KAK9909273.1"/>
    <property type="molecule type" value="Genomic_DNA"/>
</dbReference>
<comment type="caution">
    <text evidence="6">The sequence shown here is derived from an EMBL/GenBank/DDBJ whole genome shotgun (WGS) entry which is preliminary data.</text>
</comment>
<dbReference type="PANTHER" id="PTHR14154">
    <property type="entry name" value="UPF0041 BRAIN PROTEIN 44-RELATED"/>
    <property type="match status" value="1"/>
</dbReference>